<dbReference type="EMBL" id="JAHSPG010000016">
    <property type="protein sequence ID" value="MBV4359775.1"/>
    <property type="molecule type" value="Genomic_DNA"/>
</dbReference>
<dbReference type="InterPro" id="IPR028011">
    <property type="entry name" value="DUF4476"/>
</dbReference>
<sequence>MKSGLAILLFLLTGFGAFSQKDYFIYLQTDNSQPFYLLMDGKTYSSSDHGYLILSGLQGQAYQFVIGFPRNAFPEQNFILNIYNKDAGYQLKNFADKGWGLVNYQTSEATMNRNSERGNSMISGTRKTDNFSVLLSNVVNDTSILYESVTPQTAVAQTATVAPQQAAKQADTALASKEQPAAQTASNVTTPTPSTETAVAPVAAGTTAVTTSNNTTTEASKQVADTVAKAAVVAAEPIVATKTDTLAAEKKVISDSAIAKIPAKTDSAVAVFPAKPMLSSVKKISVSSSETALEEVYIDSTNSGVDTIRIATPLTKETAVQAPAAVSVAVAPMTATPTETVKADTTHKKEIADTTAATAKPIAHTAQINNSDCRNTATDADIDKLRVKLLSINDLDEKIATTKKLLKSKCFTVKQLKAISELFGEDESKYQLFETAYPFTLDTYNYSTLEDLLKSDYYRDRFKAMIRR</sequence>
<proteinExistence type="predicted"/>
<comment type="caution">
    <text evidence="3">The sequence shown here is derived from an EMBL/GenBank/DDBJ whole genome shotgun (WGS) entry which is preliminary data.</text>
</comment>
<evidence type="ECO:0000313" key="4">
    <source>
        <dbReference type="Proteomes" id="UP000812270"/>
    </source>
</evidence>
<dbReference type="Proteomes" id="UP000812270">
    <property type="component" value="Unassembled WGS sequence"/>
</dbReference>
<dbReference type="Pfam" id="PF14771">
    <property type="entry name" value="DUF4476"/>
    <property type="match status" value="1"/>
</dbReference>
<accession>A0A9E2W4H9</accession>
<organism evidence="3 4">
    <name type="scientific">Pinibacter aurantiacus</name>
    <dbReference type="NCBI Taxonomy" id="2851599"/>
    <lineage>
        <taxon>Bacteria</taxon>
        <taxon>Pseudomonadati</taxon>
        <taxon>Bacteroidota</taxon>
        <taxon>Chitinophagia</taxon>
        <taxon>Chitinophagales</taxon>
        <taxon>Chitinophagaceae</taxon>
        <taxon>Pinibacter</taxon>
    </lineage>
</organism>
<evidence type="ECO:0000256" key="1">
    <source>
        <dbReference type="SAM" id="MobiDB-lite"/>
    </source>
</evidence>
<feature type="region of interest" description="Disordered" evidence="1">
    <location>
        <begin position="170"/>
        <end position="219"/>
    </location>
</feature>
<feature type="compositionally biased region" description="Low complexity" evidence="1">
    <location>
        <begin position="195"/>
        <end position="219"/>
    </location>
</feature>
<gene>
    <name evidence="3" type="ORF">KTO63_21580</name>
</gene>
<keyword evidence="4" id="KW-1185">Reference proteome</keyword>
<feature type="compositionally biased region" description="Polar residues" evidence="1">
    <location>
        <begin position="181"/>
        <end position="194"/>
    </location>
</feature>
<reference evidence="3" key="1">
    <citation type="submission" date="2021-06" db="EMBL/GenBank/DDBJ databases">
        <authorList>
            <person name="Huq M.A."/>
        </authorList>
    </citation>
    <scope>NUCLEOTIDE SEQUENCE</scope>
    <source>
        <strain evidence="3">MAH-26</strain>
    </source>
</reference>
<name>A0A9E2W4H9_9BACT</name>
<dbReference type="AlphaFoldDB" id="A0A9E2W4H9"/>
<feature type="domain" description="DUF4476" evidence="2">
    <location>
        <begin position="392"/>
        <end position="465"/>
    </location>
</feature>
<protein>
    <submittedName>
        <fullName evidence="3">DUF4476 domain-containing protein</fullName>
    </submittedName>
</protein>
<evidence type="ECO:0000313" key="3">
    <source>
        <dbReference type="EMBL" id="MBV4359775.1"/>
    </source>
</evidence>
<dbReference type="RefSeq" id="WP_217794038.1">
    <property type="nucleotide sequence ID" value="NZ_JAHSPG010000016.1"/>
</dbReference>
<evidence type="ECO:0000259" key="2">
    <source>
        <dbReference type="Pfam" id="PF14771"/>
    </source>
</evidence>